<organism evidence="1 2">
    <name type="scientific">Gardnerella vaginalis</name>
    <dbReference type="NCBI Taxonomy" id="2702"/>
    <lineage>
        <taxon>Bacteria</taxon>
        <taxon>Bacillati</taxon>
        <taxon>Actinomycetota</taxon>
        <taxon>Actinomycetes</taxon>
        <taxon>Bifidobacteriales</taxon>
        <taxon>Bifidobacteriaceae</taxon>
        <taxon>Gardnerella</taxon>
    </lineage>
</organism>
<evidence type="ECO:0000313" key="1">
    <source>
        <dbReference type="EMBL" id="KXA22565.1"/>
    </source>
</evidence>
<dbReference type="PATRIC" id="fig|2702.100.peg.238"/>
<protein>
    <submittedName>
        <fullName evidence="1">Uncharacterized protein</fullName>
    </submittedName>
</protein>
<evidence type="ECO:0000313" key="2">
    <source>
        <dbReference type="Proteomes" id="UP000070687"/>
    </source>
</evidence>
<gene>
    <name evidence="1" type="ORF">HMPREF3208_00253</name>
</gene>
<accession>A0A133P230</accession>
<reference evidence="1 2" key="1">
    <citation type="submission" date="2016-01" db="EMBL/GenBank/DDBJ databases">
        <authorList>
            <person name="Oliw E.H."/>
        </authorList>
    </citation>
    <scope>NUCLEOTIDE SEQUENCE [LARGE SCALE GENOMIC DNA]</scope>
    <source>
        <strain evidence="1 2">PSS_7772B</strain>
    </source>
</reference>
<comment type="caution">
    <text evidence="1">The sequence shown here is derived from an EMBL/GenBank/DDBJ whole genome shotgun (WGS) entry which is preliminary data.</text>
</comment>
<name>A0A133P230_GARVA</name>
<sequence>MQNNMKNMQFISIEVLKSHGYSLYKINQFVKSGNLERINRSYYENLEYNGEIDDFYAVPAYSQNKGVICLISAASYYGLTTEKQVSIDVAIPRESRIPKCINCAGMEFYRFSKQRYETGIRKIEVGENYFYIYDIEKTVCDIIFYRNKLGFEPAIEILRNYLSMKNRNINKLMKYAKLLRIESFMKQILGVMI</sequence>
<proteinExistence type="predicted"/>
<dbReference type="Proteomes" id="UP000070687">
    <property type="component" value="Unassembled WGS sequence"/>
</dbReference>
<dbReference type="RefSeq" id="WP_016636688.1">
    <property type="nucleotide sequence ID" value="NZ_KQ956831.1"/>
</dbReference>
<dbReference type="AlphaFoldDB" id="A0A133P230"/>
<dbReference type="OrthoDB" id="9789781at2"/>
<dbReference type="EMBL" id="LRQB01000007">
    <property type="protein sequence ID" value="KXA22565.1"/>
    <property type="molecule type" value="Genomic_DNA"/>
</dbReference>